<comment type="similarity">
    <text evidence="5">Belongs to the SepF family.</text>
</comment>
<dbReference type="Proteomes" id="UP000318834">
    <property type="component" value="Unassembled WGS sequence"/>
</dbReference>
<evidence type="ECO:0000256" key="3">
    <source>
        <dbReference type="ARBA" id="ARBA00023306"/>
    </source>
</evidence>
<dbReference type="Pfam" id="PF04472">
    <property type="entry name" value="SepF"/>
    <property type="match status" value="1"/>
</dbReference>
<keyword evidence="2 5" id="KW-0717">Septation</keyword>
<keyword evidence="1 5" id="KW-0132">Cell division</keyword>
<keyword evidence="5" id="KW-0963">Cytoplasm</keyword>
<dbReference type="EMBL" id="VBAP01000102">
    <property type="protein sequence ID" value="TMI71737.1"/>
    <property type="molecule type" value="Genomic_DNA"/>
</dbReference>
<comment type="subunit">
    <text evidence="5">Homodimer. Interacts with FtsZ.</text>
</comment>
<comment type="function">
    <text evidence="4 5">Cell division protein that is part of the divisome complex and is recruited early to the Z-ring. Probably stimulates Z-ring formation, perhaps through the cross-linking of FtsZ protofilaments. Its function overlaps with FtsA.</text>
</comment>
<dbReference type="GO" id="GO:0043093">
    <property type="term" value="P:FtsZ-dependent cytokinesis"/>
    <property type="evidence" value="ECO:0007669"/>
    <property type="project" value="UniProtKB-UniRule"/>
</dbReference>
<gene>
    <name evidence="5" type="primary">sepF</name>
    <name evidence="6" type="ORF">E6H05_12125</name>
</gene>
<dbReference type="HAMAP" id="MF_01197">
    <property type="entry name" value="SepF"/>
    <property type="match status" value="1"/>
</dbReference>
<evidence type="ECO:0000313" key="7">
    <source>
        <dbReference type="Proteomes" id="UP000318834"/>
    </source>
</evidence>
<accession>A0A537IKS1</accession>
<sequence length="138" mass="15478">MSALQRFMTFLGFSETSEEEDIFSGEPEGAEATTRRRGQLFSLPAQRQLEIVVLQPKTFDDARAAADYLKMRRSVVVNLRGTHSDLARRIVDFTSGVTYALDGHMLRVGEEIFLFTPSHVVITSDVGAEDNHTLFPLE</sequence>
<comment type="caution">
    <text evidence="6">The sequence shown here is derived from an EMBL/GenBank/DDBJ whole genome shotgun (WGS) entry which is preliminary data.</text>
</comment>
<keyword evidence="3 5" id="KW-0131">Cell cycle</keyword>
<dbReference type="PANTHER" id="PTHR35798">
    <property type="entry name" value="CELL DIVISION PROTEIN SEPF"/>
    <property type="match status" value="1"/>
</dbReference>
<evidence type="ECO:0000256" key="2">
    <source>
        <dbReference type="ARBA" id="ARBA00023210"/>
    </source>
</evidence>
<proteinExistence type="inferred from homology"/>
<dbReference type="InterPro" id="IPR038594">
    <property type="entry name" value="SepF-like_sf"/>
</dbReference>
<dbReference type="GO" id="GO:0000917">
    <property type="term" value="P:division septum assembly"/>
    <property type="evidence" value="ECO:0007669"/>
    <property type="project" value="UniProtKB-KW"/>
</dbReference>
<protein>
    <recommendedName>
        <fullName evidence="5">Cell division protein SepF</fullName>
    </recommendedName>
</protein>
<evidence type="ECO:0000256" key="1">
    <source>
        <dbReference type="ARBA" id="ARBA00022618"/>
    </source>
</evidence>
<dbReference type="InterPro" id="IPR007561">
    <property type="entry name" value="Cell_div_SepF/SepF-rel"/>
</dbReference>
<evidence type="ECO:0000256" key="4">
    <source>
        <dbReference type="ARBA" id="ARBA00044936"/>
    </source>
</evidence>
<name>A0A537IKS1_9BACT</name>
<dbReference type="GO" id="GO:0005737">
    <property type="term" value="C:cytoplasm"/>
    <property type="evidence" value="ECO:0007669"/>
    <property type="project" value="UniProtKB-SubCell"/>
</dbReference>
<dbReference type="Gene3D" id="3.30.110.150">
    <property type="entry name" value="SepF-like protein"/>
    <property type="match status" value="1"/>
</dbReference>
<comment type="subcellular location">
    <subcellularLocation>
        <location evidence="5">Cytoplasm</location>
    </subcellularLocation>
    <text evidence="5">Localizes to the division site, in a FtsZ-dependent manner.</text>
</comment>
<evidence type="ECO:0000313" key="6">
    <source>
        <dbReference type="EMBL" id="TMI71737.1"/>
    </source>
</evidence>
<organism evidence="6 7">
    <name type="scientific">Candidatus Segetimicrobium genomatis</name>
    <dbReference type="NCBI Taxonomy" id="2569760"/>
    <lineage>
        <taxon>Bacteria</taxon>
        <taxon>Bacillati</taxon>
        <taxon>Candidatus Sysuimicrobiota</taxon>
        <taxon>Candidatus Sysuimicrobiia</taxon>
        <taxon>Candidatus Sysuimicrobiales</taxon>
        <taxon>Candidatus Segetimicrobiaceae</taxon>
        <taxon>Candidatus Segetimicrobium</taxon>
    </lineage>
</organism>
<dbReference type="InterPro" id="IPR023052">
    <property type="entry name" value="Cell_div_SepF"/>
</dbReference>
<dbReference type="AlphaFoldDB" id="A0A537IKS1"/>
<reference evidence="6 7" key="1">
    <citation type="journal article" date="2019" name="Nat. Microbiol.">
        <title>Mediterranean grassland soil C-N compound turnover is dependent on rainfall and depth, and is mediated by genomically divergent microorganisms.</title>
        <authorList>
            <person name="Diamond S."/>
            <person name="Andeer P.F."/>
            <person name="Li Z."/>
            <person name="Crits-Christoph A."/>
            <person name="Burstein D."/>
            <person name="Anantharaman K."/>
            <person name="Lane K.R."/>
            <person name="Thomas B.C."/>
            <person name="Pan C."/>
            <person name="Northen T.R."/>
            <person name="Banfield J.F."/>
        </authorList>
    </citation>
    <scope>NUCLEOTIDE SEQUENCE [LARGE SCALE GENOMIC DNA]</scope>
    <source>
        <strain evidence="6">NP_8</strain>
    </source>
</reference>
<dbReference type="PANTHER" id="PTHR35798:SF1">
    <property type="entry name" value="CELL DIVISION PROTEIN SEPF"/>
    <property type="match status" value="1"/>
</dbReference>
<evidence type="ECO:0000256" key="5">
    <source>
        <dbReference type="HAMAP-Rule" id="MF_01197"/>
    </source>
</evidence>